<dbReference type="PANTHER" id="PTHR47036">
    <property type="entry name" value="COBALT-FACTOR III C(17)-METHYLTRANSFERASE-RELATED"/>
    <property type="match status" value="1"/>
</dbReference>
<protein>
    <recommendedName>
        <fullName evidence="5">Cobalamin biosynthesis protein CbiG</fullName>
    </recommendedName>
</protein>
<name>A0ABP6RMD9_9PSEU</name>
<feature type="domain" description="Cobalamin synthesis G N-terminal" evidence="2">
    <location>
        <begin position="37"/>
        <end position="107"/>
    </location>
</feature>
<dbReference type="Gene3D" id="3.40.1010.10">
    <property type="entry name" value="Cobalt-precorrin-4 Transmethylase, Domain 1"/>
    <property type="match status" value="1"/>
</dbReference>
<dbReference type="InterPro" id="IPR051810">
    <property type="entry name" value="Precorrin_MeTrfase"/>
</dbReference>
<gene>
    <name evidence="3" type="ORF">GCM10020366_17040</name>
</gene>
<dbReference type="InterPro" id="IPR021744">
    <property type="entry name" value="CbiG_N"/>
</dbReference>
<dbReference type="Pfam" id="PF11760">
    <property type="entry name" value="CbiG_N"/>
    <property type="match status" value="1"/>
</dbReference>
<dbReference type="InterPro" id="IPR038029">
    <property type="entry name" value="GbiG_N_sf"/>
</dbReference>
<evidence type="ECO:0000259" key="2">
    <source>
        <dbReference type="Pfam" id="PF11760"/>
    </source>
</evidence>
<dbReference type="InterPro" id="IPR002750">
    <property type="entry name" value="CobE/GbiG_C"/>
</dbReference>
<reference evidence="4" key="1">
    <citation type="journal article" date="2019" name="Int. J. Syst. Evol. Microbiol.">
        <title>The Global Catalogue of Microorganisms (GCM) 10K type strain sequencing project: providing services to taxonomists for standard genome sequencing and annotation.</title>
        <authorList>
            <consortium name="The Broad Institute Genomics Platform"/>
            <consortium name="The Broad Institute Genome Sequencing Center for Infectious Disease"/>
            <person name="Wu L."/>
            <person name="Ma J."/>
        </authorList>
    </citation>
    <scope>NUCLEOTIDE SEQUENCE [LARGE SCALE GENOMIC DNA]</scope>
    <source>
        <strain evidence="4">JCM 9687</strain>
    </source>
</reference>
<keyword evidence="4" id="KW-1185">Reference proteome</keyword>
<evidence type="ECO:0000313" key="3">
    <source>
        <dbReference type="EMBL" id="GAA3355738.1"/>
    </source>
</evidence>
<dbReference type="PANTHER" id="PTHR47036:SF1">
    <property type="entry name" value="COBALT-FACTOR III C(17)-METHYLTRANSFERASE-RELATED"/>
    <property type="match status" value="1"/>
</dbReference>
<dbReference type="EMBL" id="BAAAYK010000038">
    <property type="protein sequence ID" value="GAA3355738.1"/>
    <property type="molecule type" value="Genomic_DNA"/>
</dbReference>
<dbReference type="SUPFAM" id="SSF53790">
    <property type="entry name" value="Tetrapyrrole methylase"/>
    <property type="match status" value="1"/>
</dbReference>
<dbReference type="SUPFAM" id="SSF159664">
    <property type="entry name" value="CobE/GbiG C-terminal domain-like"/>
    <property type="match status" value="1"/>
</dbReference>
<organism evidence="3 4">
    <name type="scientific">Saccharopolyspora gregorii</name>
    <dbReference type="NCBI Taxonomy" id="33914"/>
    <lineage>
        <taxon>Bacteria</taxon>
        <taxon>Bacillati</taxon>
        <taxon>Actinomycetota</taxon>
        <taxon>Actinomycetes</taxon>
        <taxon>Pseudonocardiales</taxon>
        <taxon>Pseudonocardiaceae</taxon>
        <taxon>Saccharopolyspora</taxon>
    </lineage>
</organism>
<dbReference type="Gene3D" id="3.40.50.11220">
    <property type="match status" value="1"/>
</dbReference>
<proteinExistence type="predicted"/>
<dbReference type="Pfam" id="PF01890">
    <property type="entry name" value="CbiG_C"/>
    <property type="match status" value="1"/>
</dbReference>
<dbReference type="SUPFAM" id="SSF159672">
    <property type="entry name" value="CbiG N-terminal domain-like"/>
    <property type="match status" value="1"/>
</dbReference>
<feature type="domain" description="CobE/GbiG C-terminal" evidence="1">
    <location>
        <begin position="193"/>
        <end position="326"/>
    </location>
</feature>
<dbReference type="Proteomes" id="UP001500483">
    <property type="component" value="Unassembled WGS sequence"/>
</dbReference>
<dbReference type="RefSeq" id="WP_344925389.1">
    <property type="nucleotide sequence ID" value="NZ_BAAAYK010000038.1"/>
</dbReference>
<evidence type="ECO:0000259" key="1">
    <source>
        <dbReference type="Pfam" id="PF01890"/>
    </source>
</evidence>
<dbReference type="InterPro" id="IPR036518">
    <property type="entry name" value="CobE/GbiG_C_sf"/>
</dbReference>
<dbReference type="Gene3D" id="3.30.420.180">
    <property type="entry name" value="CobE/GbiG C-terminal domain"/>
    <property type="match status" value="1"/>
</dbReference>
<comment type="caution">
    <text evidence="3">The sequence shown here is derived from an EMBL/GenBank/DDBJ whole genome shotgun (WGS) entry which is preliminary data.</text>
</comment>
<evidence type="ECO:0008006" key="5">
    <source>
        <dbReference type="Google" id="ProtNLM"/>
    </source>
</evidence>
<dbReference type="InterPro" id="IPR035996">
    <property type="entry name" value="4pyrrol_Methylase_sf"/>
</dbReference>
<sequence>MIGLFPRTPQEQRTANELAARWGPDAVLVDGGPGPALRRMWSSLDAVVLFLPVGAAVRLIAPLLRAERTDPEVVCVDEHFAVTVSGGAQAIAPRIAEVLGRIPVLTAGAAATELDELVDRLGATADGDLTGCARAIDDEEPVLLVNPHGFPLPALPENVSPDREDPAWTVVVDDRRPGEDLGDRVVRLIPPTLVVGVGAVRGVSRTAVTGLMSRLDREHGLDPRAIRAFATAEAKAEERGILDAVQDLGFWHSADAEELPLRSYPAAELAEEDVPNPSERVRAEVGTASVAEAAALRAAREFAGEDAEVRLVVPKLGAGGVTVAAARIRPRGRITTIGLGPGPADLRTPRADAELRHAAAVVGGAPELELIRDLLHPGAVTRRVGSAEEGARAAAELAAGGRTVALVGPDDAAPLRAAVQDEPACRAVHAEWIPGVRG</sequence>
<accession>A0ABP6RMD9</accession>
<evidence type="ECO:0000313" key="4">
    <source>
        <dbReference type="Proteomes" id="UP001500483"/>
    </source>
</evidence>
<dbReference type="InterPro" id="IPR014777">
    <property type="entry name" value="4pyrrole_Mease_sub1"/>
</dbReference>